<dbReference type="OrthoDB" id="73823at2"/>
<gene>
    <name evidence="1" type="ORF">DC3_08710</name>
</gene>
<accession>A0A511MYL1</accession>
<name>A0A511MYL1_DEIC1</name>
<evidence type="ECO:0008006" key="3">
    <source>
        <dbReference type="Google" id="ProtNLM"/>
    </source>
</evidence>
<evidence type="ECO:0000313" key="2">
    <source>
        <dbReference type="Proteomes" id="UP000321306"/>
    </source>
</evidence>
<protein>
    <recommendedName>
        <fullName evidence="3">DUF11 domain-containing protein</fullName>
    </recommendedName>
</protein>
<evidence type="ECO:0000313" key="1">
    <source>
        <dbReference type="EMBL" id="GEM45236.1"/>
    </source>
</evidence>
<sequence length="166" mass="18574">MKHTRTQLILLLMGGLTFAQQTQAPRLELKNQVFTVVRTVKDGKTTEELKASNGLQTPGQVGVLRLTLKNVSKEVLKNIRPRQPLNSSQEYLAGSASNSHPVEFSFDGGETFAPEPLFKTVSVQENGKTVLKKVQVKPSEYTDVRWNIPELQPGQSDVLDLRYKVR</sequence>
<dbReference type="Proteomes" id="UP000321306">
    <property type="component" value="Unassembled WGS sequence"/>
</dbReference>
<reference evidence="1 2" key="1">
    <citation type="submission" date="2019-07" db="EMBL/GenBank/DDBJ databases">
        <title>Whole genome shotgun sequence of Deinococcus cellulosilyticus NBRC 106333.</title>
        <authorList>
            <person name="Hosoyama A."/>
            <person name="Uohara A."/>
            <person name="Ohji S."/>
            <person name="Ichikawa N."/>
        </authorList>
    </citation>
    <scope>NUCLEOTIDE SEQUENCE [LARGE SCALE GENOMIC DNA]</scope>
    <source>
        <strain evidence="1 2">NBRC 106333</strain>
    </source>
</reference>
<proteinExistence type="predicted"/>
<keyword evidence="2" id="KW-1185">Reference proteome</keyword>
<dbReference type="AlphaFoldDB" id="A0A511MYL1"/>
<dbReference type="RefSeq" id="WP_146882666.1">
    <property type="nucleotide sequence ID" value="NZ_BJXB01000003.1"/>
</dbReference>
<organism evidence="1 2">
    <name type="scientific">Deinococcus cellulosilyticus (strain DSM 18568 / NBRC 106333 / KACC 11606 / 5516J-15)</name>
    <dbReference type="NCBI Taxonomy" id="1223518"/>
    <lineage>
        <taxon>Bacteria</taxon>
        <taxon>Thermotogati</taxon>
        <taxon>Deinococcota</taxon>
        <taxon>Deinococci</taxon>
        <taxon>Deinococcales</taxon>
        <taxon>Deinococcaceae</taxon>
        <taxon>Deinococcus</taxon>
    </lineage>
</organism>
<dbReference type="EMBL" id="BJXB01000003">
    <property type="protein sequence ID" value="GEM45236.1"/>
    <property type="molecule type" value="Genomic_DNA"/>
</dbReference>
<comment type="caution">
    <text evidence="1">The sequence shown here is derived from an EMBL/GenBank/DDBJ whole genome shotgun (WGS) entry which is preliminary data.</text>
</comment>